<evidence type="ECO:0000256" key="1">
    <source>
        <dbReference type="ARBA" id="ARBA00022690"/>
    </source>
</evidence>
<dbReference type="InterPro" id="IPR042178">
    <property type="entry name" value="Serpin_sf_1"/>
</dbReference>
<evidence type="ECO:0000313" key="7">
    <source>
        <dbReference type="EMBL" id="KAG8234909.1"/>
    </source>
</evidence>
<dbReference type="InterPro" id="IPR000215">
    <property type="entry name" value="Serpin_fam"/>
</dbReference>
<protein>
    <recommendedName>
        <fullName evidence="6">Serpin domain-containing protein</fullName>
    </recommendedName>
</protein>
<dbReference type="Proteomes" id="UP000792457">
    <property type="component" value="Unassembled WGS sequence"/>
</dbReference>
<dbReference type="Gene3D" id="3.30.497.10">
    <property type="entry name" value="Antithrombin, subunit I, domain 2"/>
    <property type="match status" value="1"/>
</dbReference>
<evidence type="ECO:0000256" key="4">
    <source>
        <dbReference type="SAM" id="MobiDB-lite"/>
    </source>
</evidence>
<evidence type="ECO:0000313" key="8">
    <source>
        <dbReference type="Proteomes" id="UP000792457"/>
    </source>
</evidence>
<reference evidence="7" key="1">
    <citation type="submission" date="2013-04" db="EMBL/GenBank/DDBJ databases">
        <authorList>
            <person name="Qu J."/>
            <person name="Murali S.C."/>
            <person name="Bandaranaike D."/>
            <person name="Bellair M."/>
            <person name="Blankenburg K."/>
            <person name="Chao H."/>
            <person name="Dinh H."/>
            <person name="Doddapaneni H."/>
            <person name="Downs B."/>
            <person name="Dugan-Rocha S."/>
            <person name="Elkadiri S."/>
            <person name="Gnanaolivu R.D."/>
            <person name="Hernandez B."/>
            <person name="Javaid M."/>
            <person name="Jayaseelan J.C."/>
            <person name="Lee S."/>
            <person name="Li M."/>
            <person name="Ming W."/>
            <person name="Munidasa M."/>
            <person name="Muniz J."/>
            <person name="Nguyen L."/>
            <person name="Ongeri F."/>
            <person name="Osuji N."/>
            <person name="Pu L.-L."/>
            <person name="Puazo M."/>
            <person name="Qu C."/>
            <person name="Quiroz J."/>
            <person name="Raj R."/>
            <person name="Weissenberger G."/>
            <person name="Xin Y."/>
            <person name="Zou X."/>
            <person name="Han Y."/>
            <person name="Richards S."/>
            <person name="Worley K."/>
            <person name="Muzny D."/>
            <person name="Gibbs R."/>
        </authorList>
    </citation>
    <scope>NUCLEOTIDE SEQUENCE</scope>
    <source>
        <strain evidence="7">Sampled in the wild</strain>
    </source>
</reference>
<feature type="region of interest" description="Disordered" evidence="4">
    <location>
        <begin position="245"/>
        <end position="264"/>
    </location>
</feature>
<dbReference type="InterPro" id="IPR036186">
    <property type="entry name" value="Serpin_sf"/>
</dbReference>
<feature type="signal peptide" evidence="5">
    <location>
        <begin position="1"/>
        <end position="26"/>
    </location>
</feature>
<feature type="domain" description="Serpin" evidence="6">
    <location>
        <begin position="41"/>
        <end position="287"/>
    </location>
</feature>
<comment type="similarity">
    <text evidence="3">Belongs to the serpin family.</text>
</comment>
<gene>
    <name evidence="7" type="ORF">J437_LFUL013386</name>
</gene>
<dbReference type="GO" id="GO:0004867">
    <property type="term" value="F:serine-type endopeptidase inhibitor activity"/>
    <property type="evidence" value="ECO:0007669"/>
    <property type="project" value="UniProtKB-KW"/>
</dbReference>
<comment type="caution">
    <text evidence="7">The sequence shown here is derived from an EMBL/GenBank/DDBJ whole genome shotgun (WGS) entry which is preliminary data.</text>
</comment>
<feature type="compositionally biased region" description="Pro residues" evidence="4">
    <location>
        <begin position="245"/>
        <end position="259"/>
    </location>
</feature>
<dbReference type="SMART" id="SM00093">
    <property type="entry name" value="SERPIN"/>
    <property type="match status" value="1"/>
</dbReference>
<keyword evidence="1" id="KW-0646">Protease inhibitor</keyword>
<dbReference type="Pfam" id="PF00079">
    <property type="entry name" value="Serpin"/>
    <property type="match status" value="1"/>
</dbReference>
<dbReference type="PANTHER" id="PTHR11461">
    <property type="entry name" value="SERINE PROTEASE INHIBITOR, SERPIN"/>
    <property type="match status" value="1"/>
</dbReference>
<dbReference type="EMBL" id="KZ308857">
    <property type="protein sequence ID" value="KAG8234909.1"/>
    <property type="molecule type" value="Genomic_DNA"/>
</dbReference>
<dbReference type="SUPFAM" id="SSF56574">
    <property type="entry name" value="Serpins"/>
    <property type="match status" value="1"/>
</dbReference>
<dbReference type="AlphaFoldDB" id="A0A8K0KGP7"/>
<dbReference type="InterPro" id="IPR023796">
    <property type="entry name" value="Serpin_dom"/>
</dbReference>
<reference evidence="7" key="2">
    <citation type="submission" date="2017-10" db="EMBL/GenBank/DDBJ databases">
        <title>Ladona fulva Genome sequencing and assembly.</title>
        <authorList>
            <person name="Murali S."/>
            <person name="Richards S."/>
            <person name="Bandaranaike D."/>
            <person name="Bellair M."/>
            <person name="Blankenburg K."/>
            <person name="Chao H."/>
            <person name="Dinh H."/>
            <person name="Doddapaneni H."/>
            <person name="Dugan-Rocha S."/>
            <person name="Elkadiri S."/>
            <person name="Gnanaolivu R."/>
            <person name="Hernandez B."/>
            <person name="Skinner E."/>
            <person name="Javaid M."/>
            <person name="Lee S."/>
            <person name="Li M."/>
            <person name="Ming W."/>
            <person name="Munidasa M."/>
            <person name="Muniz J."/>
            <person name="Nguyen L."/>
            <person name="Hughes D."/>
            <person name="Osuji N."/>
            <person name="Pu L.-L."/>
            <person name="Puazo M."/>
            <person name="Qu C."/>
            <person name="Quiroz J."/>
            <person name="Raj R."/>
            <person name="Weissenberger G."/>
            <person name="Xin Y."/>
            <person name="Zou X."/>
            <person name="Han Y."/>
            <person name="Worley K."/>
            <person name="Muzny D."/>
            <person name="Gibbs R."/>
        </authorList>
    </citation>
    <scope>NUCLEOTIDE SEQUENCE</scope>
    <source>
        <strain evidence="7">Sampled in the wild</strain>
    </source>
</reference>
<keyword evidence="5" id="KW-0732">Signal</keyword>
<proteinExistence type="inferred from homology"/>
<organism evidence="7 8">
    <name type="scientific">Ladona fulva</name>
    <name type="common">Scarce chaser dragonfly</name>
    <name type="synonym">Libellula fulva</name>
    <dbReference type="NCBI Taxonomy" id="123851"/>
    <lineage>
        <taxon>Eukaryota</taxon>
        <taxon>Metazoa</taxon>
        <taxon>Ecdysozoa</taxon>
        <taxon>Arthropoda</taxon>
        <taxon>Hexapoda</taxon>
        <taxon>Insecta</taxon>
        <taxon>Pterygota</taxon>
        <taxon>Palaeoptera</taxon>
        <taxon>Odonata</taxon>
        <taxon>Epiprocta</taxon>
        <taxon>Anisoptera</taxon>
        <taxon>Libelluloidea</taxon>
        <taxon>Libellulidae</taxon>
        <taxon>Ladona</taxon>
    </lineage>
</organism>
<keyword evidence="2" id="KW-0722">Serine protease inhibitor</keyword>
<dbReference type="CDD" id="cd00172">
    <property type="entry name" value="serpin"/>
    <property type="match status" value="1"/>
</dbReference>
<evidence type="ECO:0000256" key="5">
    <source>
        <dbReference type="SAM" id="SignalP"/>
    </source>
</evidence>
<evidence type="ECO:0000259" key="6">
    <source>
        <dbReference type="SMART" id="SM00093"/>
    </source>
</evidence>
<dbReference type="PANTHER" id="PTHR11461:SF342">
    <property type="entry name" value="SERINE PROTEASE INHIBITOR 28DC"/>
    <property type="match status" value="1"/>
</dbReference>
<keyword evidence="8" id="KW-1185">Reference proteome</keyword>
<name>A0A8K0KGP7_LADFU</name>
<sequence>MWLRTLCYSAFLFLLPGAHSPALAAATNVQRLSRAHFEFTLDLYRHLMDEPGGRENVIFSPYSITTVLSMLFLGAGANSNTSRQLREVLHYNNLSYSEVHNAFKLVLENFHDSYYNDTVRVANGVFKQAGVPVSSYYERALKEFYKTQMDVVDFEKDEGSARNAINKWVSRHTGGKITELLVRPLSSGTKLLLVNALAMRARWLLRFEESHTFAKGLFYTHAQRRCVDSGLSLLFPRFSPRSDMVPPPPSPFIHPPPPKSHSRSPACLDDLPLTSYSLCSTRPFITPSDFFSLH</sequence>
<accession>A0A8K0KGP7</accession>
<evidence type="ECO:0000256" key="2">
    <source>
        <dbReference type="ARBA" id="ARBA00022900"/>
    </source>
</evidence>
<evidence type="ECO:0000256" key="3">
    <source>
        <dbReference type="RuleBase" id="RU000411"/>
    </source>
</evidence>
<dbReference type="GO" id="GO:0005615">
    <property type="term" value="C:extracellular space"/>
    <property type="evidence" value="ECO:0007669"/>
    <property type="project" value="InterPro"/>
</dbReference>
<dbReference type="OrthoDB" id="671595at2759"/>
<feature type="chain" id="PRO_5035444201" description="Serpin domain-containing protein" evidence="5">
    <location>
        <begin position="27"/>
        <end position="294"/>
    </location>
</feature>